<dbReference type="EMBL" id="KN838563">
    <property type="protein sequence ID" value="KIK05097.1"/>
    <property type="molecule type" value="Genomic_DNA"/>
</dbReference>
<protein>
    <submittedName>
        <fullName evidence="1">Unplaced genomic scaffold K443scaffold_28, whole genome shotgun sequence</fullName>
    </submittedName>
</protein>
<dbReference type="HOGENOM" id="CLU_2360055_0_0_1"/>
<dbReference type="Proteomes" id="UP000054477">
    <property type="component" value="Unassembled WGS sequence"/>
</dbReference>
<evidence type="ECO:0000313" key="1">
    <source>
        <dbReference type="EMBL" id="KIK05097.1"/>
    </source>
</evidence>
<reference evidence="2" key="2">
    <citation type="submission" date="2015-01" db="EMBL/GenBank/DDBJ databases">
        <title>Evolutionary Origins and Diversification of the Mycorrhizal Mutualists.</title>
        <authorList>
            <consortium name="DOE Joint Genome Institute"/>
            <consortium name="Mycorrhizal Genomics Consortium"/>
            <person name="Kohler A."/>
            <person name="Kuo A."/>
            <person name="Nagy L.G."/>
            <person name="Floudas D."/>
            <person name="Copeland A."/>
            <person name="Barry K.W."/>
            <person name="Cichocki N."/>
            <person name="Veneault-Fourrey C."/>
            <person name="LaButti K."/>
            <person name="Lindquist E.A."/>
            <person name="Lipzen A."/>
            <person name="Lundell T."/>
            <person name="Morin E."/>
            <person name="Murat C."/>
            <person name="Riley R."/>
            <person name="Ohm R."/>
            <person name="Sun H."/>
            <person name="Tunlid A."/>
            <person name="Henrissat B."/>
            <person name="Grigoriev I.V."/>
            <person name="Hibbett D.S."/>
            <person name="Martin F."/>
        </authorList>
    </citation>
    <scope>NUCLEOTIDE SEQUENCE [LARGE SCALE GENOMIC DNA]</scope>
    <source>
        <strain evidence="2">LaAM-08-1</strain>
    </source>
</reference>
<sequence length="96" mass="11060">MSSGLVIEYSRSIYKVHEISDHTLGYYSNKRVVLIVNKGKAIDCVFLELYVYIVFAGSVLWTEKTHRTELNRTAVRSFFRLWLPKFCVVPVAGCLI</sequence>
<evidence type="ECO:0000313" key="2">
    <source>
        <dbReference type="Proteomes" id="UP000054477"/>
    </source>
</evidence>
<accession>A0A0C9Y4P9</accession>
<dbReference type="AlphaFoldDB" id="A0A0C9Y4P9"/>
<reference evidence="1 2" key="1">
    <citation type="submission" date="2014-04" db="EMBL/GenBank/DDBJ databases">
        <authorList>
            <consortium name="DOE Joint Genome Institute"/>
            <person name="Kuo A."/>
            <person name="Kohler A."/>
            <person name="Nagy L.G."/>
            <person name="Floudas D."/>
            <person name="Copeland A."/>
            <person name="Barry K.W."/>
            <person name="Cichocki N."/>
            <person name="Veneault-Fourrey C."/>
            <person name="LaButti K."/>
            <person name="Lindquist E.A."/>
            <person name="Lipzen A."/>
            <person name="Lundell T."/>
            <person name="Morin E."/>
            <person name="Murat C."/>
            <person name="Sun H."/>
            <person name="Tunlid A."/>
            <person name="Henrissat B."/>
            <person name="Grigoriev I.V."/>
            <person name="Hibbett D.S."/>
            <person name="Martin F."/>
            <person name="Nordberg H.P."/>
            <person name="Cantor M.N."/>
            <person name="Hua S.X."/>
        </authorList>
    </citation>
    <scope>NUCLEOTIDE SEQUENCE [LARGE SCALE GENOMIC DNA]</scope>
    <source>
        <strain evidence="1 2">LaAM-08-1</strain>
    </source>
</reference>
<keyword evidence="2" id="KW-1185">Reference proteome</keyword>
<gene>
    <name evidence="1" type="ORF">K443DRAFT_91854</name>
</gene>
<name>A0A0C9Y4P9_9AGAR</name>
<proteinExistence type="predicted"/>
<organism evidence="1 2">
    <name type="scientific">Laccaria amethystina LaAM-08-1</name>
    <dbReference type="NCBI Taxonomy" id="1095629"/>
    <lineage>
        <taxon>Eukaryota</taxon>
        <taxon>Fungi</taxon>
        <taxon>Dikarya</taxon>
        <taxon>Basidiomycota</taxon>
        <taxon>Agaricomycotina</taxon>
        <taxon>Agaricomycetes</taxon>
        <taxon>Agaricomycetidae</taxon>
        <taxon>Agaricales</taxon>
        <taxon>Agaricineae</taxon>
        <taxon>Hydnangiaceae</taxon>
        <taxon>Laccaria</taxon>
    </lineage>
</organism>